<evidence type="ECO:0000256" key="1">
    <source>
        <dbReference type="SAM" id="Phobius"/>
    </source>
</evidence>
<keyword evidence="1" id="KW-1133">Transmembrane helix</keyword>
<organism evidence="2 3">
    <name type="scientific">Trichostrongylus colubriformis</name>
    <name type="common">Black scour worm</name>
    <dbReference type="NCBI Taxonomy" id="6319"/>
    <lineage>
        <taxon>Eukaryota</taxon>
        <taxon>Metazoa</taxon>
        <taxon>Ecdysozoa</taxon>
        <taxon>Nematoda</taxon>
        <taxon>Chromadorea</taxon>
        <taxon>Rhabditida</taxon>
        <taxon>Rhabditina</taxon>
        <taxon>Rhabditomorpha</taxon>
        <taxon>Strongyloidea</taxon>
        <taxon>Trichostrongylidae</taxon>
        <taxon>Trichostrongylus</taxon>
    </lineage>
</organism>
<keyword evidence="3" id="KW-1185">Reference proteome</keyword>
<comment type="caution">
    <text evidence="2">The sequence shown here is derived from an EMBL/GenBank/DDBJ whole genome shotgun (WGS) entry which is preliminary data.</text>
</comment>
<feature type="transmembrane region" description="Helical" evidence="1">
    <location>
        <begin position="35"/>
        <end position="61"/>
    </location>
</feature>
<name>A0AAN8F562_TRICO</name>
<gene>
    <name evidence="2" type="ORF">GCK32_016437</name>
</gene>
<feature type="non-terminal residue" evidence="2">
    <location>
        <position position="134"/>
    </location>
</feature>
<dbReference type="AlphaFoldDB" id="A0AAN8F562"/>
<sequence length="134" mass="14770">QISISPACTNSVPDRSCVHITIEEIPVLLLSTLPVIYQLTIQVCYRFMCSVICACLVLLLLRFSLELTKFAKISVHARDNVGIALADGTGLAIYCDFDLIAIGSRETIAIYNYTLDANNQGMIVRSVCRTCTHK</sequence>
<feature type="non-terminal residue" evidence="2">
    <location>
        <position position="1"/>
    </location>
</feature>
<dbReference type="EMBL" id="WIXE01016621">
    <property type="protein sequence ID" value="KAK5972472.1"/>
    <property type="molecule type" value="Genomic_DNA"/>
</dbReference>
<keyword evidence="1" id="KW-0812">Transmembrane</keyword>
<accession>A0AAN8F562</accession>
<evidence type="ECO:0000313" key="2">
    <source>
        <dbReference type="EMBL" id="KAK5972472.1"/>
    </source>
</evidence>
<dbReference type="Proteomes" id="UP001331761">
    <property type="component" value="Unassembled WGS sequence"/>
</dbReference>
<reference evidence="2 3" key="1">
    <citation type="submission" date="2019-10" db="EMBL/GenBank/DDBJ databases">
        <title>Assembly and Annotation for the nematode Trichostrongylus colubriformis.</title>
        <authorList>
            <person name="Martin J."/>
        </authorList>
    </citation>
    <scope>NUCLEOTIDE SEQUENCE [LARGE SCALE GENOMIC DNA]</scope>
    <source>
        <strain evidence="2">G859</strain>
        <tissue evidence="2">Whole worm</tissue>
    </source>
</reference>
<proteinExistence type="predicted"/>
<protein>
    <submittedName>
        <fullName evidence="2">Uncharacterized protein</fullName>
    </submittedName>
</protein>
<evidence type="ECO:0000313" key="3">
    <source>
        <dbReference type="Proteomes" id="UP001331761"/>
    </source>
</evidence>
<keyword evidence="1" id="KW-0472">Membrane</keyword>